<comment type="similarity">
    <text evidence="2 6">Belongs to the class-V pyridoxal-phosphate-dependent aminotransferase family.</text>
</comment>
<dbReference type="InterPro" id="IPR015424">
    <property type="entry name" value="PyrdxlP-dep_Trfase"/>
</dbReference>
<sequence>MKKERLFTPGPVQIPERVLKVLGEPIIHHRTPEFKEIFAYTRELFKRLVDSPSDNFVYFASSGTGAMEAAVANFFKPGEKVIVINAGKFGERWVQIANTYGLEIVELKYEWGKSVDIDQLKDSLDRNPDAKGVLFQISETSTGAYHDYKAIGELCKNRDTLVVADAITTLGVYNIKPQQEGIDILIGGSQKALMLPPGLSILWFSERAEKRLNPKGYYFDVKKEVKKQKDATTAYTPAVSLIIGLRESLEILLEEGMENVEKRHRIMSEATRKAVEELGFKVLPEKPAISVTAILSEFAEKLRKEMLTLGVRTAGGQDHLKGKLFRISHMGYLDMLDHFSAIGALELAMVKVLGKTDHLGKGIRAFQKAIVING</sequence>
<dbReference type="PIRSF" id="PIRSF000524">
    <property type="entry name" value="SPT"/>
    <property type="match status" value="1"/>
</dbReference>
<dbReference type="AlphaFoldDB" id="A0A9D0YPE5"/>
<evidence type="ECO:0000313" key="10">
    <source>
        <dbReference type="Proteomes" id="UP000606463"/>
    </source>
</evidence>
<dbReference type="InterPro" id="IPR000192">
    <property type="entry name" value="Aminotrans_V_dom"/>
</dbReference>
<feature type="modified residue" description="N6-(pyridoxal phosphate)lysine" evidence="5">
    <location>
        <position position="191"/>
    </location>
</feature>
<proteinExistence type="inferred from homology"/>
<dbReference type="InterPro" id="IPR020578">
    <property type="entry name" value="Aminotrans_V_PyrdxlP_BS"/>
</dbReference>
<dbReference type="Pfam" id="PF00266">
    <property type="entry name" value="Aminotran_5"/>
    <property type="match status" value="1"/>
</dbReference>
<gene>
    <name evidence="9" type="ORF">EYH37_01720</name>
</gene>
<dbReference type="InterPro" id="IPR024169">
    <property type="entry name" value="SP_NH2Trfase/AEP_transaminase"/>
</dbReference>
<feature type="binding site" evidence="4">
    <location>
        <position position="326"/>
    </location>
    <ligand>
        <name>substrate</name>
    </ligand>
</feature>
<dbReference type="EMBL" id="DQVE01000015">
    <property type="protein sequence ID" value="HIP98072.1"/>
    <property type="molecule type" value="Genomic_DNA"/>
</dbReference>
<evidence type="ECO:0000256" key="3">
    <source>
        <dbReference type="ARBA" id="ARBA00022898"/>
    </source>
</evidence>
<evidence type="ECO:0000256" key="7">
    <source>
        <dbReference type="RuleBase" id="RU004504"/>
    </source>
</evidence>
<comment type="cofactor">
    <cofactor evidence="1 5 7">
        <name>pyridoxal 5'-phosphate</name>
        <dbReference type="ChEBI" id="CHEBI:597326"/>
    </cofactor>
</comment>
<reference evidence="9" key="1">
    <citation type="journal article" date="2020" name="ISME J.">
        <title>Gammaproteobacteria mediating utilization of methyl-, sulfur- and petroleum organic compounds in deep ocean hydrothermal plumes.</title>
        <authorList>
            <person name="Zhou Z."/>
            <person name="Liu Y."/>
            <person name="Pan J."/>
            <person name="Cron B.R."/>
            <person name="Toner B.M."/>
            <person name="Anantharaman K."/>
            <person name="Breier J.A."/>
            <person name="Dick G.J."/>
            <person name="Li M."/>
        </authorList>
    </citation>
    <scope>NUCLEOTIDE SEQUENCE</scope>
    <source>
        <strain evidence="9">SZUA-1501</strain>
    </source>
</reference>
<dbReference type="InterPro" id="IPR015421">
    <property type="entry name" value="PyrdxlP-dep_Trfase_major"/>
</dbReference>
<keyword evidence="9" id="KW-0032">Aminotransferase</keyword>
<evidence type="ECO:0000259" key="8">
    <source>
        <dbReference type="Pfam" id="PF00266"/>
    </source>
</evidence>
<protein>
    <submittedName>
        <fullName evidence="9">Alanine--glyoxylate aminotransferase family protein</fullName>
    </submittedName>
</protein>
<dbReference type="FunFam" id="3.40.640.10:FF:000054">
    <property type="entry name" value="Serine--glyoxylate aminotransferase"/>
    <property type="match status" value="1"/>
</dbReference>
<evidence type="ECO:0000313" key="9">
    <source>
        <dbReference type="EMBL" id="HIP98072.1"/>
    </source>
</evidence>
<dbReference type="GO" id="GO:0004760">
    <property type="term" value="F:L-serine-pyruvate transaminase activity"/>
    <property type="evidence" value="ECO:0007669"/>
    <property type="project" value="TreeGrafter"/>
</dbReference>
<dbReference type="GO" id="GO:0019265">
    <property type="term" value="P:glycine biosynthetic process, by transamination of glyoxylate"/>
    <property type="evidence" value="ECO:0007669"/>
    <property type="project" value="TreeGrafter"/>
</dbReference>
<dbReference type="Gene3D" id="3.90.1150.10">
    <property type="entry name" value="Aspartate Aminotransferase, domain 1"/>
    <property type="match status" value="1"/>
</dbReference>
<dbReference type="PROSITE" id="PS00595">
    <property type="entry name" value="AA_TRANSFER_CLASS_5"/>
    <property type="match status" value="1"/>
</dbReference>
<dbReference type="Gene3D" id="3.40.640.10">
    <property type="entry name" value="Type I PLP-dependent aspartate aminotransferase-like (Major domain)"/>
    <property type="match status" value="1"/>
</dbReference>
<evidence type="ECO:0000256" key="2">
    <source>
        <dbReference type="ARBA" id="ARBA00009236"/>
    </source>
</evidence>
<accession>A0A9D0YPE5</accession>
<feature type="domain" description="Aminotransferase class V" evidence="8">
    <location>
        <begin position="27"/>
        <end position="281"/>
    </location>
</feature>
<name>A0A9D0YPE5_AQUAO</name>
<keyword evidence="9" id="KW-0808">Transferase</keyword>
<evidence type="ECO:0000256" key="5">
    <source>
        <dbReference type="PIRSR" id="PIRSR000524-50"/>
    </source>
</evidence>
<dbReference type="InterPro" id="IPR015422">
    <property type="entry name" value="PyrdxlP-dep_Trfase_small"/>
</dbReference>
<dbReference type="PANTHER" id="PTHR21152">
    <property type="entry name" value="AMINOTRANSFERASE CLASS V"/>
    <property type="match status" value="1"/>
</dbReference>
<dbReference type="GO" id="GO:0008453">
    <property type="term" value="F:alanine-glyoxylate transaminase activity"/>
    <property type="evidence" value="ECO:0007669"/>
    <property type="project" value="TreeGrafter"/>
</dbReference>
<dbReference type="Proteomes" id="UP000606463">
    <property type="component" value="Unassembled WGS sequence"/>
</dbReference>
<evidence type="ECO:0000256" key="4">
    <source>
        <dbReference type="PIRSR" id="PIRSR000524-1"/>
    </source>
</evidence>
<organism evidence="9 10">
    <name type="scientific">Aquifex aeolicus</name>
    <dbReference type="NCBI Taxonomy" id="63363"/>
    <lineage>
        <taxon>Bacteria</taxon>
        <taxon>Pseudomonadati</taxon>
        <taxon>Aquificota</taxon>
        <taxon>Aquificia</taxon>
        <taxon>Aquificales</taxon>
        <taxon>Aquificaceae</taxon>
        <taxon>Aquifex</taxon>
    </lineage>
</organism>
<dbReference type="SUPFAM" id="SSF53383">
    <property type="entry name" value="PLP-dependent transferases"/>
    <property type="match status" value="1"/>
</dbReference>
<evidence type="ECO:0000256" key="6">
    <source>
        <dbReference type="RuleBase" id="RU004075"/>
    </source>
</evidence>
<comment type="caution">
    <text evidence="9">The sequence shown here is derived from an EMBL/GenBank/DDBJ whole genome shotgun (WGS) entry which is preliminary data.</text>
</comment>
<evidence type="ECO:0000256" key="1">
    <source>
        <dbReference type="ARBA" id="ARBA00001933"/>
    </source>
</evidence>
<keyword evidence="3 5" id="KW-0663">Pyridoxal phosphate</keyword>
<dbReference type="PANTHER" id="PTHR21152:SF40">
    <property type="entry name" value="ALANINE--GLYOXYLATE AMINOTRANSFERASE"/>
    <property type="match status" value="1"/>
</dbReference>